<evidence type="ECO:0000313" key="2">
    <source>
        <dbReference type="Proteomes" id="UP001176517"/>
    </source>
</evidence>
<feature type="non-terminal residue" evidence="1">
    <location>
        <position position="110"/>
    </location>
</feature>
<evidence type="ECO:0000313" key="1">
    <source>
        <dbReference type="EMBL" id="KAK0542730.1"/>
    </source>
</evidence>
<gene>
    <name evidence="1" type="ORF">OC846_006649</name>
</gene>
<proteinExistence type="predicted"/>
<name>A0AAN6GKN5_9BASI</name>
<dbReference type="EMBL" id="JAPDMZ010000461">
    <property type="protein sequence ID" value="KAK0542730.1"/>
    <property type="molecule type" value="Genomic_DNA"/>
</dbReference>
<organism evidence="1 2">
    <name type="scientific">Tilletia horrida</name>
    <dbReference type="NCBI Taxonomy" id="155126"/>
    <lineage>
        <taxon>Eukaryota</taxon>
        <taxon>Fungi</taxon>
        <taxon>Dikarya</taxon>
        <taxon>Basidiomycota</taxon>
        <taxon>Ustilaginomycotina</taxon>
        <taxon>Exobasidiomycetes</taxon>
        <taxon>Tilletiales</taxon>
        <taxon>Tilletiaceae</taxon>
        <taxon>Tilletia</taxon>
    </lineage>
</organism>
<feature type="non-terminal residue" evidence="1">
    <location>
        <position position="1"/>
    </location>
</feature>
<protein>
    <submittedName>
        <fullName evidence="1">Uncharacterized protein</fullName>
    </submittedName>
</protein>
<comment type="caution">
    <text evidence="1">The sequence shown here is derived from an EMBL/GenBank/DDBJ whole genome shotgun (WGS) entry which is preliminary data.</text>
</comment>
<dbReference type="Proteomes" id="UP001176517">
    <property type="component" value="Unassembled WGS sequence"/>
</dbReference>
<reference evidence="1" key="1">
    <citation type="journal article" date="2023" name="PhytoFront">
        <title>Draft Genome Resources of Seven Strains of Tilletia horrida, Causal Agent of Kernel Smut of Rice.</title>
        <authorList>
            <person name="Khanal S."/>
            <person name="Antony Babu S."/>
            <person name="Zhou X.G."/>
        </authorList>
    </citation>
    <scope>NUCLEOTIDE SEQUENCE</scope>
    <source>
        <strain evidence="1">TX6</strain>
    </source>
</reference>
<accession>A0AAN6GKN5</accession>
<sequence length="110" mass="12208">HGRQVPQPDHPPRRAVSGHLPVHQVDTCRRGRGLPLASMEHSALLPRLGLGDPNGQAPAPPLVQATRHHLRPCVLTLLILLCSDENLLPLHPPRDRLGNPCRHRCRQRGM</sequence>
<dbReference type="AlphaFoldDB" id="A0AAN6GKN5"/>
<keyword evidence="2" id="KW-1185">Reference proteome</keyword>